<keyword evidence="2" id="KW-0802">TPR repeat</keyword>
<evidence type="ECO:0000256" key="1">
    <source>
        <dbReference type="ARBA" id="ARBA00022737"/>
    </source>
</evidence>
<organism evidence="3 4">
    <name type="scientific">Priestia taiwanensis</name>
    <dbReference type="NCBI Taxonomy" id="1347902"/>
    <lineage>
        <taxon>Bacteria</taxon>
        <taxon>Bacillati</taxon>
        <taxon>Bacillota</taxon>
        <taxon>Bacilli</taxon>
        <taxon>Bacillales</taxon>
        <taxon>Bacillaceae</taxon>
        <taxon>Priestia</taxon>
    </lineage>
</organism>
<name>A0A917AXP8_9BACI</name>
<evidence type="ECO:0000313" key="4">
    <source>
        <dbReference type="Proteomes" id="UP000605259"/>
    </source>
</evidence>
<protein>
    <recommendedName>
        <fullName evidence="5">Tetratricopeptide repeat protein</fullName>
    </recommendedName>
</protein>
<dbReference type="InterPro" id="IPR051012">
    <property type="entry name" value="CellSynth/LPSAsmb/PSIAsmb"/>
</dbReference>
<comment type="caution">
    <text evidence="3">The sequence shown here is derived from an EMBL/GenBank/DDBJ whole genome shotgun (WGS) entry which is preliminary data.</text>
</comment>
<dbReference type="PANTHER" id="PTHR45586:SF1">
    <property type="entry name" value="LIPOPOLYSACCHARIDE ASSEMBLY PROTEIN B"/>
    <property type="match status" value="1"/>
</dbReference>
<evidence type="ECO:0008006" key="5">
    <source>
        <dbReference type="Google" id="ProtNLM"/>
    </source>
</evidence>
<dbReference type="Pfam" id="PF14559">
    <property type="entry name" value="TPR_19"/>
    <property type="match status" value="1"/>
</dbReference>
<reference evidence="3" key="2">
    <citation type="submission" date="2020-09" db="EMBL/GenBank/DDBJ databases">
        <authorList>
            <person name="Sun Q."/>
            <person name="Zhou Y."/>
        </authorList>
    </citation>
    <scope>NUCLEOTIDE SEQUENCE</scope>
    <source>
        <strain evidence="3">CGMCC 1.12698</strain>
    </source>
</reference>
<reference evidence="3" key="1">
    <citation type="journal article" date="2014" name="Int. J. Syst. Evol. Microbiol.">
        <title>Complete genome sequence of Corynebacterium casei LMG S-19264T (=DSM 44701T), isolated from a smear-ripened cheese.</title>
        <authorList>
            <consortium name="US DOE Joint Genome Institute (JGI-PGF)"/>
            <person name="Walter F."/>
            <person name="Albersmeier A."/>
            <person name="Kalinowski J."/>
            <person name="Ruckert C."/>
        </authorList>
    </citation>
    <scope>NUCLEOTIDE SEQUENCE</scope>
    <source>
        <strain evidence="3">CGMCC 1.12698</strain>
    </source>
</reference>
<dbReference type="SUPFAM" id="SSF48452">
    <property type="entry name" value="TPR-like"/>
    <property type="match status" value="2"/>
</dbReference>
<sequence length="329" mass="38596">MANQKQTHWEDDNIISFTPSARFLYEQGMKRYNKNEVYRAIKFFERAVGVKGATPYMSCQLAAALTEVGEYYKSNKIYHGLVKEQVEDYHALYYFMANNYAHLGLFEEAKKHAEHYLEHAEDEEFIEETEELLELLSIEETEQEYSFEDELIVKQEEANDLVREGKFEEAIVLLEEIIKDYPEFWSAQNNLAIALFQLGKIDEALFVIDELLEKNPGNLHGMCNMSLFLRNIGRIKQSDLLIERLENIYPVLADHRLKLGITFGVVGKYELAYKWLRSLKAQGYDGDMNFYYWLAYSAHEVGNLRMAERAWEMVTELDMTKQGKEPWVH</sequence>
<keyword evidence="4" id="KW-1185">Reference proteome</keyword>
<accession>A0A917AXP8</accession>
<dbReference type="Proteomes" id="UP000605259">
    <property type="component" value="Unassembled WGS sequence"/>
</dbReference>
<evidence type="ECO:0000313" key="3">
    <source>
        <dbReference type="EMBL" id="GGE81599.1"/>
    </source>
</evidence>
<dbReference type="EMBL" id="BMFK01000004">
    <property type="protein sequence ID" value="GGE81599.1"/>
    <property type="molecule type" value="Genomic_DNA"/>
</dbReference>
<dbReference type="RefSeq" id="WP_188389684.1">
    <property type="nucleotide sequence ID" value="NZ_BMFK01000004.1"/>
</dbReference>
<proteinExistence type="predicted"/>
<dbReference type="InterPro" id="IPR019734">
    <property type="entry name" value="TPR_rpt"/>
</dbReference>
<dbReference type="PANTHER" id="PTHR45586">
    <property type="entry name" value="TPR REPEAT-CONTAINING PROTEIN PA4667"/>
    <property type="match status" value="1"/>
</dbReference>
<dbReference type="AlphaFoldDB" id="A0A917AXP8"/>
<dbReference type="Gene3D" id="1.25.40.10">
    <property type="entry name" value="Tetratricopeptide repeat domain"/>
    <property type="match status" value="2"/>
</dbReference>
<evidence type="ECO:0000256" key="2">
    <source>
        <dbReference type="ARBA" id="ARBA00022803"/>
    </source>
</evidence>
<dbReference type="SMART" id="SM00028">
    <property type="entry name" value="TPR"/>
    <property type="match status" value="3"/>
</dbReference>
<gene>
    <name evidence="3" type="ORF">GCM10007140_34020</name>
</gene>
<keyword evidence="1" id="KW-0677">Repeat</keyword>
<dbReference type="InterPro" id="IPR011990">
    <property type="entry name" value="TPR-like_helical_dom_sf"/>
</dbReference>